<sequence>MTDLELRREIKGMVEGKLLQPLLRFFQFRPIHIVGKRLLITRTGDHEAVRSNKFLTPKEANGQLAFVFSAALRVRSSADPLVKFPEFFGDPKPVMAGAIALHAPTLTRKMFLPPDSEVVELLAWLSAPMPALAIDQQKLQSFASAVANELGSRSPVETTLS</sequence>
<dbReference type="EMBL" id="JACLAU010000018">
    <property type="protein sequence ID" value="MBC2652316.1"/>
    <property type="molecule type" value="Genomic_DNA"/>
</dbReference>
<evidence type="ECO:0000313" key="2">
    <source>
        <dbReference type="Proteomes" id="UP000520156"/>
    </source>
</evidence>
<keyword evidence="2" id="KW-1185">Reference proteome</keyword>
<name>A0A7X1F8I9_9SPHN</name>
<accession>A0A7X1F8I9</accession>
<dbReference type="Proteomes" id="UP000520156">
    <property type="component" value="Unassembled WGS sequence"/>
</dbReference>
<evidence type="ECO:0000313" key="1">
    <source>
        <dbReference type="EMBL" id="MBC2652316.1"/>
    </source>
</evidence>
<dbReference type="RefSeq" id="WP_185683735.1">
    <property type="nucleotide sequence ID" value="NZ_JACLAU010000018.1"/>
</dbReference>
<reference evidence="1 2" key="1">
    <citation type="submission" date="2020-08" db="EMBL/GenBank/DDBJ databases">
        <title>The genome sequence of Novosphingobium flavum 4Y4.</title>
        <authorList>
            <person name="Liu Y."/>
        </authorList>
    </citation>
    <scope>NUCLEOTIDE SEQUENCE [LARGE SCALE GENOMIC DNA]</scope>
    <source>
        <strain evidence="1 2">4Y4</strain>
    </source>
</reference>
<comment type="caution">
    <text evidence="1">The sequence shown here is derived from an EMBL/GenBank/DDBJ whole genome shotgun (WGS) entry which is preliminary data.</text>
</comment>
<organism evidence="1 2">
    <name type="scientific">Novosphingobium aerophilum</name>
    <dbReference type="NCBI Taxonomy" id="2839843"/>
    <lineage>
        <taxon>Bacteria</taxon>
        <taxon>Pseudomonadati</taxon>
        <taxon>Pseudomonadota</taxon>
        <taxon>Alphaproteobacteria</taxon>
        <taxon>Sphingomonadales</taxon>
        <taxon>Sphingomonadaceae</taxon>
        <taxon>Novosphingobium</taxon>
    </lineage>
</organism>
<gene>
    <name evidence="1" type="ORF">H7F49_11410</name>
</gene>
<proteinExistence type="predicted"/>
<dbReference type="AlphaFoldDB" id="A0A7X1F8I9"/>
<protein>
    <submittedName>
        <fullName evidence="1">Uncharacterized protein</fullName>
    </submittedName>
</protein>